<proteinExistence type="predicted"/>
<dbReference type="InterPro" id="IPR002346">
    <property type="entry name" value="Mopterin_DH_FAD-bd"/>
</dbReference>
<dbReference type="Gene3D" id="3.30.465.10">
    <property type="match status" value="1"/>
</dbReference>
<dbReference type="SUPFAM" id="SSF55447">
    <property type="entry name" value="CO dehydrogenase flavoprotein C-terminal domain-like"/>
    <property type="match status" value="1"/>
</dbReference>
<dbReference type="InterPro" id="IPR036318">
    <property type="entry name" value="FAD-bd_PCMH-like_sf"/>
</dbReference>
<dbReference type="PROSITE" id="PS51387">
    <property type="entry name" value="FAD_PCMH"/>
    <property type="match status" value="1"/>
</dbReference>
<dbReference type="InterPro" id="IPR016169">
    <property type="entry name" value="FAD-bd_PCMH_sub2"/>
</dbReference>
<reference evidence="4 5" key="1">
    <citation type="submission" date="2016-10" db="EMBL/GenBank/DDBJ databases">
        <authorList>
            <person name="de Groot N.N."/>
        </authorList>
    </citation>
    <scope>NUCLEOTIDE SEQUENCE [LARGE SCALE GENOMIC DNA]</scope>
    <source>
        <strain evidence="4 5">DSM 797</strain>
    </source>
</reference>
<protein>
    <submittedName>
        <fullName evidence="4">Purine hydroxylase gamma subunit apoprotein</fullName>
    </submittedName>
</protein>
<keyword evidence="5" id="KW-1185">Reference proteome</keyword>
<dbReference type="SMART" id="SM01092">
    <property type="entry name" value="CO_deh_flav_C"/>
    <property type="match status" value="1"/>
</dbReference>
<evidence type="ECO:0000313" key="5">
    <source>
        <dbReference type="Proteomes" id="UP000199068"/>
    </source>
</evidence>
<dbReference type="GO" id="GO:0071949">
    <property type="term" value="F:FAD binding"/>
    <property type="evidence" value="ECO:0007669"/>
    <property type="project" value="InterPro"/>
</dbReference>
<dbReference type="Proteomes" id="UP000199068">
    <property type="component" value="Unassembled WGS sequence"/>
</dbReference>
<accession>A0A1G9M6T4</accession>
<dbReference type="GO" id="GO:0016491">
    <property type="term" value="F:oxidoreductase activity"/>
    <property type="evidence" value="ECO:0007669"/>
    <property type="project" value="UniProtKB-KW"/>
</dbReference>
<evidence type="ECO:0000256" key="1">
    <source>
        <dbReference type="ARBA" id="ARBA00022630"/>
    </source>
</evidence>
<dbReference type="EMBL" id="FNGW01000003">
    <property type="protein sequence ID" value="SDL70002.1"/>
    <property type="molecule type" value="Genomic_DNA"/>
</dbReference>
<name>A0A1G9M6T4_9FIRM</name>
<dbReference type="Gene3D" id="3.30.390.50">
    <property type="entry name" value="CO dehydrogenase flavoprotein, C-terminal domain"/>
    <property type="match status" value="1"/>
</dbReference>
<keyword evidence="1" id="KW-0285">Flavoprotein</keyword>
<dbReference type="SUPFAM" id="SSF56176">
    <property type="entry name" value="FAD-binding/transporter-associated domain-like"/>
    <property type="match status" value="1"/>
</dbReference>
<dbReference type="InterPro" id="IPR016166">
    <property type="entry name" value="FAD-bd_PCMH"/>
</dbReference>
<dbReference type="InterPro" id="IPR036683">
    <property type="entry name" value="CO_DH_flav_C_dom_sf"/>
</dbReference>
<dbReference type="STRING" id="1121325.SAMN04515677_103101"/>
<sequence length="286" mass="32018">MIEEVYKVKTLDETLKLLDSKSSSMIIAGGTDIIVQMRNKRVEKKTLIDISDVEELKKISEDKGIIKIGACTTFNQIIHNEILNSNLYGLKKAAMSVGSPQIRSRGTIGGNICNNSPSADFIVPLLALDAAVRIQTKSYERKVYLKDLLLDKNEVDIKENEILTYIEFEKPKKNQIVTFSKLGFRKSLAIAKVSAGVFLDIKDNKFSMVRISLGALSNIARRAYNVENYLIGKEVKDEYINNAIDMIENNVKKELRGRESAEFKSHAVKGIVESAISECIKLNIRG</sequence>
<organism evidence="4 5">
    <name type="scientific">Romboutsia lituseburensis DSM 797</name>
    <dbReference type="NCBI Taxonomy" id="1121325"/>
    <lineage>
        <taxon>Bacteria</taxon>
        <taxon>Bacillati</taxon>
        <taxon>Bacillota</taxon>
        <taxon>Clostridia</taxon>
        <taxon>Peptostreptococcales</taxon>
        <taxon>Peptostreptococcaceae</taxon>
        <taxon>Romboutsia</taxon>
    </lineage>
</organism>
<evidence type="ECO:0000313" key="4">
    <source>
        <dbReference type="EMBL" id="SDL70002.1"/>
    </source>
</evidence>
<dbReference type="InterPro" id="IPR005107">
    <property type="entry name" value="CO_DH_flav_C"/>
</dbReference>
<dbReference type="Gene3D" id="3.30.43.10">
    <property type="entry name" value="Uridine Diphospho-n-acetylenolpyruvylglucosamine Reductase, domain 2"/>
    <property type="match status" value="1"/>
</dbReference>
<dbReference type="RefSeq" id="WP_170139125.1">
    <property type="nucleotide sequence ID" value="NZ_FNGW01000003.1"/>
</dbReference>
<dbReference type="PANTHER" id="PTHR42659:SF9">
    <property type="entry name" value="XANTHINE DEHYDROGENASE FAD-BINDING SUBUNIT XDHB-RELATED"/>
    <property type="match status" value="1"/>
</dbReference>
<dbReference type="AlphaFoldDB" id="A0A1G9M6T4"/>
<dbReference type="PANTHER" id="PTHR42659">
    <property type="entry name" value="XANTHINE DEHYDROGENASE SUBUNIT C-RELATED"/>
    <property type="match status" value="1"/>
</dbReference>
<dbReference type="InterPro" id="IPR016167">
    <property type="entry name" value="FAD-bd_PCMH_sub1"/>
</dbReference>
<dbReference type="InterPro" id="IPR051312">
    <property type="entry name" value="Diverse_Substr_Oxidored"/>
</dbReference>
<feature type="domain" description="FAD-binding PCMH-type" evidence="3">
    <location>
        <begin position="1"/>
        <end position="173"/>
    </location>
</feature>
<gene>
    <name evidence="4" type="ORF">SAMN04515677_103101</name>
</gene>
<evidence type="ECO:0000259" key="3">
    <source>
        <dbReference type="PROSITE" id="PS51387"/>
    </source>
</evidence>
<dbReference type="Pfam" id="PF00941">
    <property type="entry name" value="FAD_binding_5"/>
    <property type="match status" value="1"/>
</dbReference>
<dbReference type="Pfam" id="PF03450">
    <property type="entry name" value="CO_deh_flav_C"/>
    <property type="match status" value="1"/>
</dbReference>
<keyword evidence="2" id="KW-0560">Oxidoreductase</keyword>
<evidence type="ECO:0000256" key="2">
    <source>
        <dbReference type="ARBA" id="ARBA00023002"/>
    </source>
</evidence>